<evidence type="ECO:0000256" key="3">
    <source>
        <dbReference type="ARBA" id="ARBA00022448"/>
    </source>
</evidence>
<dbReference type="GO" id="GO:0015562">
    <property type="term" value="F:efflux transmembrane transporter activity"/>
    <property type="evidence" value="ECO:0007669"/>
    <property type="project" value="InterPro"/>
</dbReference>
<dbReference type="Gene3D" id="1.20.1640.10">
    <property type="entry name" value="Multidrug efflux transporter AcrB transmembrane domain"/>
    <property type="match status" value="2"/>
</dbReference>
<gene>
    <name evidence="9" type="ORF">ATO12_10120</name>
</gene>
<dbReference type="InterPro" id="IPR004763">
    <property type="entry name" value="CusA-like"/>
</dbReference>
<dbReference type="SUPFAM" id="SSF56954">
    <property type="entry name" value="Outer membrane efflux proteins (OEP)"/>
    <property type="match status" value="1"/>
</dbReference>
<dbReference type="InterPro" id="IPR001036">
    <property type="entry name" value="Acrflvin-R"/>
</dbReference>
<keyword evidence="5 8" id="KW-0812">Transmembrane</keyword>
<organism evidence="9 10">
    <name type="scientific">Aquimarina atlantica</name>
    <dbReference type="NCBI Taxonomy" id="1317122"/>
    <lineage>
        <taxon>Bacteria</taxon>
        <taxon>Pseudomonadati</taxon>
        <taxon>Bacteroidota</taxon>
        <taxon>Flavobacteriia</taxon>
        <taxon>Flavobacteriales</taxon>
        <taxon>Flavobacteriaceae</taxon>
        <taxon>Aquimarina</taxon>
    </lineage>
</organism>
<feature type="transmembrane region" description="Helical" evidence="8">
    <location>
        <begin position="1043"/>
        <end position="1061"/>
    </location>
</feature>
<dbReference type="Gene3D" id="3.30.2090.10">
    <property type="entry name" value="Multidrug efflux transporter AcrB TolC docking domain, DN and DC subdomains"/>
    <property type="match status" value="2"/>
</dbReference>
<feature type="transmembrane region" description="Helical" evidence="8">
    <location>
        <begin position="12"/>
        <end position="31"/>
    </location>
</feature>
<dbReference type="PRINTS" id="PR00702">
    <property type="entry name" value="ACRIFLAVINRP"/>
</dbReference>
<feature type="transmembrane region" description="Helical" evidence="8">
    <location>
        <begin position="1005"/>
        <end position="1031"/>
    </location>
</feature>
<dbReference type="Proteomes" id="UP000023541">
    <property type="component" value="Unassembled WGS sequence"/>
</dbReference>
<dbReference type="InterPro" id="IPR027463">
    <property type="entry name" value="AcrB_DN_DC_subdom"/>
</dbReference>
<evidence type="ECO:0000313" key="9">
    <source>
        <dbReference type="EMBL" id="EZH75072.1"/>
    </source>
</evidence>
<keyword evidence="4" id="KW-1003">Cell membrane</keyword>
<dbReference type="SUPFAM" id="SSF82693">
    <property type="entry name" value="Multidrug efflux transporter AcrB pore domain, PN1, PN2, PC1 and PC2 subdomains"/>
    <property type="match status" value="2"/>
</dbReference>
<dbReference type="PANTHER" id="PTHR32063">
    <property type="match status" value="1"/>
</dbReference>
<keyword evidence="6 8" id="KW-1133">Transmembrane helix</keyword>
<evidence type="ECO:0000256" key="4">
    <source>
        <dbReference type="ARBA" id="ARBA00022475"/>
    </source>
</evidence>
<dbReference type="GO" id="GO:0042910">
    <property type="term" value="F:xenobiotic transmembrane transporter activity"/>
    <property type="evidence" value="ECO:0007669"/>
    <property type="project" value="TreeGrafter"/>
</dbReference>
<comment type="subcellular location">
    <subcellularLocation>
        <location evidence="1">Cell membrane</location>
        <topology evidence="1">Multi-pass membrane protein</topology>
    </subcellularLocation>
</comment>
<feature type="transmembrane region" description="Helical" evidence="8">
    <location>
        <begin position="400"/>
        <end position="423"/>
    </location>
</feature>
<evidence type="ECO:0000256" key="2">
    <source>
        <dbReference type="ARBA" id="ARBA00010942"/>
    </source>
</evidence>
<sequence length="1462" mass="161680">MLNKIIRYSITHKLIIGLLTLALIILGIYSLKQLPVDAVPDITNNQVQVITSSPTLASPEIERLITFPVEITMATIPEIEEIRSFSRFGLSVVTIVFEENVDVYWARQQVSERLVQAQSQIPENIGKPGIAPLTTGLGEIYQYVITTKPGYEDQYDATELRTIQDWIIKRQLLGTPGVADVSSFGGYLKQYEIAIRPERLNAMNISISEIFNALETNNQNTGGAYIEKNNKALFIRSEGLIGTIEDIKNILIKQTSEGIPVLISDVAKVQTGKAIRYGATTRNGEGEVVSAIVMMLKGANSAEVIKNVKNKIASITKTLPEGVIIEPFLDRTKLVNNAIGTVTTNLIEGALIVIFILLLLLGNWRAGLITASVIPLSLLFAFSMMHLFDVSANLMSLGAIDFGLIVDGAVIIVEATLFHLGALKLNRKLTQKEMDEEVYRSASKIRNSAAFGEIIILIVYLPILALVGTEGKMFGPMAKTVGFAILGAFILSLTYVPMMSALVLSKKGTHKENISDKIMNFFYRLYEPIIKWSMRSRILILAITSGLFIIAYLVFNNLGGEFIPTLEEGDFAVETRVLTGSSLSNTIKATTKAEKIVLDNFPEVLQVVSKIGSGEIPTDPMPVEAADMMIILKDKSKWVSASNRSELANKMAEALEVLPGVAFGFQQPIQMRFNELMTGVRQDVAIKIYGEDLARLSSYANQIGKIARNVKGAVDVYVEEVTGVPQIVIDYNRAQLAKYGLDIKAVNNTIQAAFAGASTGLVYEGEKRFDLVVRLDNSNRTSLADVQNLYINGHNGEQIPLQQLATVSIKDGPYQIQRDNTRRRIIIAFNVRDRDVESVVKEISTKIDKQVNFASGYTVAYGGQFENLVKAKQRLSIAVPLALLLIFILLYFTFGSLKQGVLIFTAIPLSAIGGVFALWLRDLPFSISAGVGFIALFGVAVLNGIVLIAEFNRLKKEGITDIVERIYKGTKTRLRPVIMTATVASLGFLPMAISQTSGAEVQRPLATVVIGGLITATFLTLVVLPILYYYFEKRVRMKPKKTMLLLAVLFVVSGNMANVNAQTSEAKTIYQSLEEVMDAALRNNPNLKVAAFQTEKEHALKGTSFNLPKTDFDVTYGQTNSDFDNDTRFSVSQTFAFPTLYTNQNKLAKASIKSSELNQKVVQNEMVTQLKATYYQLWFLKSKQQLLRKQDSIYQRFVYAANLRFKTGESNALEQATANAEVADLQIKIQENDATIQQYQLLMQKLVNSENSVDIAVGDLKVKSNLLPAHQNAIAIEKNPVLSFYKEQITIADIKKSVEVSKMLPDITVGYFNQSFNGPGQTANGTDVVFDSGNRFTGVKLGLAIPIWGKPHAAKIKAAKISQKESQAQLNVVENEVNTQLNMLLERLEKNQKNLLYYEKNALSQSELLLKQSQRGFTEGAIGYIEYVQGLNRALEIQTKYLEFINAYNQTLIEIEGINAIQ</sequence>
<feature type="transmembrane region" description="Helical" evidence="8">
    <location>
        <begin position="450"/>
        <end position="469"/>
    </location>
</feature>
<dbReference type="Pfam" id="PF00873">
    <property type="entry name" value="ACR_tran"/>
    <property type="match status" value="1"/>
</dbReference>
<dbReference type="SUPFAM" id="SSF82866">
    <property type="entry name" value="Multidrug efflux transporter AcrB transmembrane domain"/>
    <property type="match status" value="2"/>
</dbReference>
<dbReference type="Gene3D" id="3.30.70.1440">
    <property type="entry name" value="Multidrug efflux transporter AcrB pore domain"/>
    <property type="match status" value="1"/>
</dbReference>
<feature type="transmembrane region" description="Helical" evidence="8">
    <location>
        <begin position="338"/>
        <end position="361"/>
    </location>
</feature>
<comment type="similarity">
    <text evidence="2">Belongs to the resistance-nodulation-cell division (RND) (TC 2.A.6) family.</text>
</comment>
<reference evidence="9 10" key="1">
    <citation type="submission" date="2014-04" db="EMBL/GenBank/DDBJ databases">
        <title>Aquimarina sp. 22II-S11-z7 Genome Sequencing.</title>
        <authorList>
            <person name="Lai Q."/>
        </authorList>
    </citation>
    <scope>NUCLEOTIDE SEQUENCE [LARGE SCALE GENOMIC DNA]</scope>
    <source>
        <strain evidence="9 10">22II-S11-z7</strain>
    </source>
</reference>
<dbReference type="Gene3D" id="3.30.70.1320">
    <property type="entry name" value="Multidrug efflux transporter AcrB pore domain like"/>
    <property type="match status" value="1"/>
</dbReference>
<comment type="caution">
    <text evidence="9">The sequence shown here is derived from an EMBL/GenBank/DDBJ whole genome shotgun (WGS) entry which is preliminary data.</text>
</comment>
<evidence type="ECO:0000256" key="6">
    <source>
        <dbReference type="ARBA" id="ARBA00022989"/>
    </source>
</evidence>
<dbReference type="EMBL" id="AQRA01000002">
    <property type="protein sequence ID" value="EZH75072.1"/>
    <property type="molecule type" value="Genomic_DNA"/>
</dbReference>
<dbReference type="GO" id="GO:0005886">
    <property type="term" value="C:plasma membrane"/>
    <property type="evidence" value="ECO:0007669"/>
    <property type="project" value="UniProtKB-SubCell"/>
</dbReference>
<dbReference type="Gene3D" id="3.30.70.1430">
    <property type="entry name" value="Multidrug efflux transporter AcrB pore domain"/>
    <property type="match status" value="2"/>
</dbReference>
<dbReference type="STRING" id="1317122.ATO12_10120"/>
<keyword evidence="10" id="KW-1185">Reference proteome</keyword>
<feature type="transmembrane region" description="Helical" evidence="8">
    <location>
        <begin position="901"/>
        <end position="920"/>
    </location>
</feature>
<dbReference type="OrthoDB" id="9758757at2"/>
<dbReference type="GO" id="GO:0008324">
    <property type="term" value="F:monoatomic cation transmembrane transporter activity"/>
    <property type="evidence" value="ECO:0007669"/>
    <property type="project" value="InterPro"/>
</dbReference>
<feature type="transmembrane region" description="Helical" evidence="8">
    <location>
        <begin position="368"/>
        <end position="388"/>
    </location>
</feature>
<evidence type="ECO:0000256" key="7">
    <source>
        <dbReference type="ARBA" id="ARBA00023136"/>
    </source>
</evidence>
<feature type="transmembrane region" description="Helical" evidence="8">
    <location>
        <begin position="926"/>
        <end position="949"/>
    </location>
</feature>
<dbReference type="SUPFAM" id="SSF82714">
    <property type="entry name" value="Multidrug efflux transporter AcrB TolC docking domain, DN and DC subdomains"/>
    <property type="match status" value="2"/>
</dbReference>
<keyword evidence="7 8" id="KW-0472">Membrane</keyword>
<dbReference type="Gene3D" id="1.20.1600.10">
    <property type="entry name" value="Outer membrane efflux proteins (OEP)"/>
    <property type="match status" value="1"/>
</dbReference>
<dbReference type="RefSeq" id="WP_034240182.1">
    <property type="nucleotide sequence ID" value="NZ_AQRA01000002.1"/>
</dbReference>
<feature type="transmembrane region" description="Helical" evidence="8">
    <location>
        <begin position="481"/>
        <end position="504"/>
    </location>
</feature>
<feature type="transmembrane region" description="Helical" evidence="8">
    <location>
        <begin position="875"/>
        <end position="894"/>
    </location>
</feature>
<proteinExistence type="inferred from homology"/>
<accession>A0A023BYC5</accession>
<evidence type="ECO:0000256" key="5">
    <source>
        <dbReference type="ARBA" id="ARBA00022692"/>
    </source>
</evidence>
<name>A0A023BYC5_9FLAO</name>
<evidence type="ECO:0000313" key="10">
    <source>
        <dbReference type="Proteomes" id="UP000023541"/>
    </source>
</evidence>
<keyword evidence="3" id="KW-0813">Transport</keyword>
<feature type="transmembrane region" description="Helical" evidence="8">
    <location>
        <begin position="538"/>
        <end position="555"/>
    </location>
</feature>
<feature type="transmembrane region" description="Helical" evidence="8">
    <location>
        <begin position="974"/>
        <end position="993"/>
    </location>
</feature>
<dbReference type="PANTHER" id="PTHR32063:SF24">
    <property type="entry name" value="CATION EFFLUX SYSTEM (ACRB_ACRD_ACRF FAMILY)"/>
    <property type="match status" value="1"/>
</dbReference>
<dbReference type="eggNOG" id="COG3696">
    <property type="taxonomic scope" value="Bacteria"/>
</dbReference>
<evidence type="ECO:0000256" key="1">
    <source>
        <dbReference type="ARBA" id="ARBA00004651"/>
    </source>
</evidence>
<protein>
    <submittedName>
        <fullName evidence="9">Acriflavine resistance protein B</fullName>
    </submittedName>
</protein>
<dbReference type="NCBIfam" id="TIGR00914">
    <property type="entry name" value="2A0601"/>
    <property type="match status" value="1"/>
</dbReference>
<evidence type="ECO:0000256" key="8">
    <source>
        <dbReference type="SAM" id="Phobius"/>
    </source>
</evidence>